<evidence type="ECO:0000256" key="1">
    <source>
        <dbReference type="ARBA" id="ARBA00004496"/>
    </source>
</evidence>
<proteinExistence type="inferred from homology"/>
<keyword evidence="5 6" id="KW-0802">TPR repeat</keyword>
<dbReference type="Pfam" id="PF00515">
    <property type="entry name" value="TPR_1"/>
    <property type="match status" value="1"/>
</dbReference>
<reference evidence="7 8" key="1">
    <citation type="submission" date="2021-05" db="EMBL/GenBank/DDBJ databases">
        <title>Genome Assembly of Synthetic Allotetraploid Brassica napus Reveals Homoeologous Exchanges between Subgenomes.</title>
        <authorList>
            <person name="Davis J.T."/>
        </authorList>
    </citation>
    <scope>NUCLEOTIDE SEQUENCE [LARGE SCALE GENOMIC DNA]</scope>
    <source>
        <strain evidence="8">cv. Da-Ae</strain>
        <tissue evidence="7">Seedling</tissue>
    </source>
</reference>
<comment type="similarity">
    <text evidence="2">Belongs to the peroxisomal targeting signal receptor family.</text>
</comment>
<evidence type="ECO:0000256" key="2">
    <source>
        <dbReference type="ARBA" id="ARBA00005348"/>
    </source>
</evidence>
<keyword evidence="8" id="KW-1185">Reference proteome</keyword>
<dbReference type="Gene3D" id="1.25.40.10">
    <property type="entry name" value="Tetratricopeptide repeat domain"/>
    <property type="match status" value="1"/>
</dbReference>
<protein>
    <recommendedName>
        <fullName evidence="9">Peroxin-5</fullName>
    </recommendedName>
</protein>
<dbReference type="SUPFAM" id="SSF48452">
    <property type="entry name" value="TPR-like"/>
    <property type="match status" value="1"/>
</dbReference>
<feature type="repeat" description="TPR" evidence="6">
    <location>
        <begin position="516"/>
        <end position="549"/>
    </location>
</feature>
<comment type="caution">
    <text evidence="7">The sequence shown here is derived from an EMBL/GenBank/DDBJ whole genome shotgun (WGS) entry which is preliminary data.</text>
</comment>
<dbReference type="InterPro" id="IPR019734">
    <property type="entry name" value="TPR_rpt"/>
</dbReference>
<evidence type="ECO:0000256" key="4">
    <source>
        <dbReference type="ARBA" id="ARBA00022737"/>
    </source>
</evidence>
<dbReference type="PANTHER" id="PTHR10130:SF5">
    <property type="entry name" value="PEROXIN-5"/>
    <property type="match status" value="1"/>
</dbReference>
<evidence type="ECO:0000256" key="5">
    <source>
        <dbReference type="ARBA" id="ARBA00022803"/>
    </source>
</evidence>
<feature type="repeat" description="TPR" evidence="6">
    <location>
        <begin position="482"/>
        <end position="515"/>
    </location>
</feature>
<keyword evidence="3" id="KW-0963">Cytoplasm</keyword>
<feature type="repeat" description="TPR" evidence="6">
    <location>
        <begin position="550"/>
        <end position="583"/>
    </location>
</feature>
<dbReference type="PROSITE" id="PS50293">
    <property type="entry name" value="TPR_REGION"/>
    <property type="match status" value="1"/>
</dbReference>
<evidence type="ECO:0000313" key="7">
    <source>
        <dbReference type="EMBL" id="KAH0859718.1"/>
    </source>
</evidence>
<dbReference type="SMART" id="SM00028">
    <property type="entry name" value="TPR"/>
    <property type="match status" value="4"/>
</dbReference>
<dbReference type="Proteomes" id="UP000824890">
    <property type="component" value="Unassembled WGS sequence"/>
</dbReference>
<sequence length="620" mass="69522">MVSRMDEVQRGGPMPPMGPMYEPVHPTFEGPPQRVLSNFLHSFVESSRGGIPFRPAPVPVLGLSQSDKQCIRDRSSIMAGHFFADRGEEFINSQVNALLSSLEIDDGIQARGHIPGRFRELHNYWNESQAVTKPGFHPADGWAAEFNQHGMDHGGPDGWVQSFEQQHGVNGWATEFEQGQSQLMSNQMRNMDMQNLAAMEQTRKLAHTLSQDGNPKFQMSRGELIIDENQVKPGSAPGEWATEYEQQYLGPPSWADQFGNEKLSHGPEQWADEFASGRGQQESAEDQWVNEFSKLNVDDWVDEFAEGPLGENSADAWANAYDEFLTERNAEKQASGVYVFSDMNPYVGHPDPMKEGQELFRKGLLSEAALALEAEVMKNPENAEGWRLLGVTHAENDDDQQAIAAMMRAHEADHSNLEVLLALGVSHTNELEQATALKYLYGWLRNHPKYGAIAPPELADSLYHADIARLFTEASQMNPEDADVHIVLGVLFNLSREFDRAMTSFQTALQLKPNDYSFWNKLGATQANSVQSADAISAYQQALDLKPNYVRAWANMGISYANQGLYKESIPYYVRALSMNPKADNAWQYLRISLSCAPRQDMIEACESRNLDLLQKEFPL</sequence>
<comment type="subcellular location">
    <subcellularLocation>
        <location evidence="1">Cytoplasm</location>
    </subcellularLocation>
</comment>
<dbReference type="PROSITE" id="PS50005">
    <property type="entry name" value="TPR"/>
    <property type="match status" value="3"/>
</dbReference>
<keyword evidence="4" id="KW-0677">Repeat</keyword>
<evidence type="ECO:0000256" key="6">
    <source>
        <dbReference type="PROSITE-ProRule" id="PRU00339"/>
    </source>
</evidence>
<dbReference type="Pfam" id="PF13432">
    <property type="entry name" value="TPR_16"/>
    <property type="match status" value="2"/>
</dbReference>
<dbReference type="PANTHER" id="PTHR10130">
    <property type="entry name" value="PEROXISOMAL TARGETING SIGNAL 1 RECEPTOR PEX5"/>
    <property type="match status" value="1"/>
</dbReference>
<gene>
    <name evidence="7" type="ORF">HID58_087979</name>
</gene>
<name>A0ABQ7XUU8_BRANA</name>
<dbReference type="InterPro" id="IPR024111">
    <property type="entry name" value="PEX5/PEX5L"/>
</dbReference>
<organism evidence="7 8">
    <name type="scientific">Brassica napus</name>
    <name type="common">Rape</name>
    <dbReference type="NCBI Taxonomy" id="3708"/>
    <lineage>
        <taxon>Eukaryota</taxon>
        <taxon>Viridiplantae</taxon>
        <taxon>Streptophyta</taxon>
        <taxon>Embryophyta</taxon>
        <taxon>Tracheophyta</taxon>
        <taxon>Spermatophyta</taxon>
        <taxon>Magnoliopsida</taxon>
        <taxon>eudicotyledons</taxon>
        <taxon>Gunneridae</taxon>
        <taxon>Pentapetalae</taxon>
        <taxon>rosids</taxon>
        <taxon>malvids</taxon>
        <taxon>Brassicales</taxon>
        <taxon>Brassicaceae</taxon>
        <taxon>Brassiceae</taxon>
        <taxon>Brassica</taxon>
    </lineage>
</organism>
<dbReference type="InterPro" id="IPR011990">
    <property type="entry name" value="TPR-like_helical_dom_sf"/>
</dbReference>
<accession>A0ABQ7XUU8</accession>
<evidence type="ECO:0000313" key="8">
    <source>
        <dbReference type="Proteomes" id="UP000824890"/>
    </source>
</evidence>
<evidence type="ECO:0000256" key="3">
    <source>
        <dbReference type="ARBA" id="ARBA00022490"/>
    </source>
</evidence>
<dbReference type="EMBL" id="JAGKQM010000019">
    <property type="protein sequence ID" value="KAH0859718.1"/>
    <property type="molecule type" value="Genomic_DNA"/>
</dbReference>
<evidence type="ECO:0008006" key="9">
    <source>
        <dbReference type="Google" id="ProtNLM"/>
    </source>
</evidence>